<evidence type="ECO:0000259" key="1">
    <source>
        <dbReference type="Pfam" id="PF13480"/>
    </source>
</evidence>
<reference evidence="2 3" key="1">
    <citation type="submission" date="2018-07" db="EMBL/GenBank/DDBJ databases">
        <title>Comparative genomes isolates from brazilian mangrove.</title>
        <authorList>
            <person name="De Araujo J.E."/>
            <person name="Taketani R.G."/>
            <person name="Silva M.C.P."/>
            <person name="Lourenco M.V."/>
            <person name="Oliveira V.M."/>
            <person name="Andreote F.D."/>
        </authorList>
    </citation>
    <scope>NUCLEOTIDE SEQUENCE [LARGE SCALE GENOMIC DNA]</scope>
    <source>
        <strain evidence="2 3">HEX PRIS-MGV</strain>
    </source>
</reference>
<dbReference type="Proteomes" id="UP000253562">
    <property type="component" value="Unassembled WGS sequence"/>
</dbReference>
<evidence type="ECO:0000313" key="2">
    <source>
        <dbReference type="EMBL" id="RCS40659.1"/>
    </source>
</evidence>
<comment type="caution">
    <text evidence="2">The sequence shown here is derived from an EMBL/GenBank/DDBJ whole genome shotgun (WGS) entry which is preliminary data.</text>
</comment>
<sequence>MGFSGKAWDDRATTPGKDELVNMAIDCQTPNAKFIAEQVITTQAANWRVEHVTDLSPEDPLWTQWEELAGSRLFLAPRWLMPWWRAYRAPGSQLLLLTVRNAQDELIGLAPWFLQRTWLSGNKLQSLGCGLACTDYMSILTQPHKEEAVLSALAEYLKQRMPQIDHIYLEGIEADNLTMGRFAQIMATQYGYQSRDVECLDCFRLPLPADWETWVMQLSRSRRRRVRQLWRDQFDTGKAVIKVAHDENTLAEGFEILVDLHQRRQNAIGHPGSFASKAFYEFLWEAAQRHLASGQLRLQWVELEGKPVAAQLDLQEGDTLLDYCSGIAIDCEYARPGWLGVTAGIRHAIESGRTTFDFLRGDESYKSHWRAEPVKMIHLDLVPPTFKGRMLARLRATLGHAKALAKRLLRPTAKPEQSATNGEDDS</sequence>
<feature type="domain" description="BioF2-like acetyltransferase" evidence="1">
    <location>
        <begin position="220"/>
        <end position="367"/>
    </location>
</feature>
<gene>
    <name evidence="2" type="ORF">DTL42_25155</name>
</gene>
<keyword evidence="2" id="KW-0808">Transferase</keyword>
<dbReference type="GO" id="GO:0016740">
    <property type="term" value="F:transferase activity"/>
    <property type="evidence" value="ECO:0007669"/>
    <property type="project" value="UniProtKB-KW"/>
</dbReference>
<proteinExistence type="predicted"/>
<dbReference type="InterPro" id="IPR016181">
    <property type="entry name" value="Acyl_CoA_acyltransferase"/>
</dbReference>
<organism evidence="2 3">
    <name type="scientific">Bremerella cremea</name>
    <dbReference type="NCBI Taxonomy" id="1031537"/>
    <lineage>
        <taxon>Bacteria</taxon>
        <taxon>Pseudomonadati</taxon>
        <taxon>Planctomycetota</taxon>
        <taxon>Planctomycetia</taxon>
        <taxon>Pirellulales</taxon>
        <taxon>Pirellulaceae</taxon>
        <taxon>Bremerella</taxon>
    </lineage>
</organism>
<evidence type="ECO:0000313" key="3">
    <source>
        <dbReference type="Proteomes" id="UP000253562"/>
    </source>
</evidence>
<accession>A0A368KJI6</accession>
<dbReference type="Pfam" id="PF13480">
    <property type="entry name" value="Acetyltransf_6"/>
    <property type="match status" value="1"/>
</dbReference>
<protein>
    <submittedName>
        <fullName evidence="2">GNAT family N-acetyltransferase</fullName>
    </submittedName>
</protein>
<dbReference type="Gene3D" id="3.40.630.30">
    <property type="match status" value="1"/>
</dbReference>
<dbReference type="AlphaFoldDB" id="A0A368KJI6"/>
<dbReference type="EMBL" id="QPEX01000046">
    <property type="protein sequence ID" value="RCS40659.1"/>
    <property type="molecule type" value="Genomic_DNA"/>
</dbReference>
<dbReference type="InterPro" id="IPR038740">
    <property type="entry name" value="BioF2-like_GNAT_dom"/>
</dbReference>
<dbReference type="SUPFAM" id="SSF55729">
    <property type="entry name" value="Acyl-CoA N-acyltransferases (Nat)"/>
    <property type="match status" value="1"/>
</dbReference>
<name>A0A368KJI6_9BACT</name>